<dbReference type="InterPro" id="IPR011050">
    <property type="entry name" value="Pectin_lyase_fold/virulence"/>
</dbReference>
<accession>A0A315Z9U0</accession>
<dbReference type="SUPFAM" id="SSF51126">
    <property type="entry name" value="Pectin lyase-like"/>
    <property type="match status" value="1"/>
</dbReference>
<evidence type="ECO:0000313" key="4">
    <source>
        <dbReference type="Proteomes" id="UP000245535"/>
    </source>
</evidence>
<reference evidence="3 4" key="1">
    <citation type="submission" date="2018-03" db="EMBL/GenBank/DDBJ databases">
        <title>Genomic Encyclopedia of Archaeal and Bacterial Type Strains, Phase II (KMG-II): from individual species to whole genera.</title>
        <authorList>
            <person name="Goeker M."/>
        </authorList>
    </citation>
    <scope>NUCLEOTIDE SEQUENCE [LARGE SCALE GENOMIC DNA]</scope>
    <source>
        <strain evidence="3 4">DSM 28229</strain>
    </source>
</reference>
<dbReference type="SMART" id="SM00710">
    <property type="entry name" value="PbH1"/>
    <property type="match status" value="7"/>
</dbReference>
<name>A0A315Z9U0_SEDFL</name>
<dbReference type="Gene3D" id="2.160.20.10">
    <property type="entry name" value="Single-stranded right-handed beta-helix, Pectin lyase-like"/>
    <property type="match status" value="1"/>
</dbReference>
<evidence type="ECO:0000256" key="1">
    <source>
        <dbReference type="SAM" id="MobiDB-lite"/>
    </source>
</evidence>
<dbReference type="InterPro" id="IPR006626">
    <property type="entry name" value="PbH1"/>
</dbReference>
<dbReference type="AlphaFoldDB" id="A0A315Z9U0"/>
<evidence type="ECO:0000259" key="2">
    <source>
        <dbReference type="Pfam" id="PF13229"/>
    </source>
</evidence>
<feature type="region of interest" description="Disordered" evidence="1">
    <location>
        <begin position="385"/>
        <end position="419"/>
    </location>
</feature>
<dbReference type="Proteomes" id="UP000245535">
    <property type="component" value="Unassembled WGS sequence"/>
</dbReference>
<dbReference type="InterPro" id="IPR039448">
    <property type="entry name" value="Beta_helix"/>
</dbReference>
<feature type="domain" description="Right handed beta helix" evidence="2">
    <location>
        <begin position="219"/>
        <end position="353"/>
    </location>
</feature>
<organism evidence="3 4">
    <name type="scientific">Sediminitomix flava</name>
    <dbReference type="NCBI Taxonomy" id="379075"/>
    <lineage>
        <taxon>Bacteria</taxon>
        <taxon>Pseudomonadati</taxon>
        <taxon>Bacteroidota</taxon>
        <taxon>Cytophagia</taxon>
        <taxon>Cytophagales</taxon>
        <taxon>Flammeovirgaceae</taxon>
        <taxon>Sediminitomix</taxon>
    </lineage>
</organism>
<feature type="compositionally biased region" description="Low complexity" evidence="1">
    <location>
        <begin position="385"/>
        <end position="395"/>
    </location>
</feature>
<comment type="caution">
    <text evidence="3">The sequence shown here is derived from an EMBL/GenBank/DDBJ whole genome shotgun (WGS) entry which is preliminary data.</text>
</comment>
<gene>
    <name evidence="3" type="ORF">BC781_104240</name>
</gene>
<dbReference type="NCBIfam" id="NF041518">
    <property type="entry name" value="choice_anch_Q"/>
    <property type="match status" value="1"/>
</dbReference>
<evidence type="ECO:0000313" key="3">
    <source>
        <dbReference type="EMBL" id="PWJ40974.1"/>
    </source>
</evidence>
<sequence length="955" mass="106842">MLCLLSSTYSLIAQDELACNCDIIVPAGTTTINGDFENALSSEFAVQVSGGETICLSAGDYPDLNIKNLKGTAENPITIINCGGKVRIGTSPWTHAVKINNTEHLRFSGTGVEGLTYGIEVTFLTYREVIAPSGIITEGQCQGLELDHLEIHNTPFAGIIIKYDPKCFLEDSWQRNYLMQGIRVHDNWIYDTGSEGLYIGYTGGPIDCDAENTIFPHKIENVQIYKNLIQRTGWDALQVYQTSNCDIYENVVEDYGFFNELFQNTGIDIGWKTSARIYNNKVNRGSGIGIEIKAQGGIEVFNNQISNAGFDGIYANDVDTEVGRLAYRFTHNTIVKTGRYGIRLENFQTDNQAPNSLDLIANNLITEITPSSVSLSTSTSSISPSVIRSFSTSSDTKSKSSEKETRKEEKEQEKEDRKEAKQEWKEFKKWLIDNKAHWKNWVKIEMENEIDPQTQVYFTEMLDKYKTQRMTTDIEEIQSKSTFSTLSIPFINKDYIYTARPFNVDTLGNCNHVEARTILFTDTLNGDFSLQIGSPAMDICPTVSLAPNVDINGEERISGSAADAGAIELQQYYVEVENSLGEAIEGTLKIYDGSTYQTYESPLTGKWILPKTQTYSKVRLIVNNGQKTISNPFKNEDGRFFQTIPVSVSLLNSDSIPLEGGRIQHAGGETAFDEVFAATDTNGTSSLELLPATYKFRMTYAHGSEQKNSIKIKEGNQNVIFQTVNTQLALDRCEDETRIAPQAAVIYKGFDKSTTPLYTDSNGEVYTELLPDVYNFWVTANDKTIKFSKVHVDLTTPFAHFPLSKTQFLNDGLVQFKAGGEWYDLPEEGIELIEGNYRFRTFDTNGVKTLDQTMAVSGCAFIYDNLPSSPEIPETSIYPQPANTHIFVPMIPQLPDEVIIFDINSNIYPVSFNDISFEGGVFKINLQNMGLNNGLYILQWSIDNQSSSETFMIQN</sequence>
<feature type="compositionally biased region" description="Basic and acidic residues" evidence="1">
    <location>
        <begin position="396"/>
        <end position="419"/>
    </location>
</feature>
<dbReference type="InterPro" id="IPR012334">
    <property type="entry name" value="Pectin_lyas_fold"/>
</dbReference>
<dbReference type="InterPro" id="IPR059226">
    <property type="entry name" value="Choice_anch_Q_dom"/>
</dbReference>
<dbReference type="Pfam" id="PF13229">
    <property type="entry name" value="Beta_helix"/>
    <property type="match status" value="1"/>
</dbReference>
<keyword evidence="4" id="KW-1185">Reference proteome</keyword>
<dbReference type="EMBL" id="QGDO01000004">
    <property type="protein sequence ID" value="PWJ40974.1"/>
    <property type="molecule type" value="Genomic_DNA"/>
</dbReference>
<protein>
    <submittedName>
        <fullName evidence="3">Putative secreted protein (Por secretion system target)</fullName>
    </submittedName>
</protein>
<proteinExistence type="predicted"/>